<reference evidence="1 2" key="1">
    <citation type="journal article" date="2023" name="Science">
        <title>Complex scaffold remodeling in plant triterpene biosynthesis.</title>
        <authorList>
            <person name="De La Pena R."/>
            <person name="Hodgson H."/>
            <person name="Liu J.C."/>
            <person name="Stephenson M.J."/>
            <person name="Martin A.C."/>
            <person name="Owen C."/>
            <person name="Harkess A."/>
            <person name="Leebens-Mack J."/>
            <person name="Jimenez L.E."/>
            <person name="Osbourn A."/>
            <person name="Sattely E.S."/>
        </authorList>
    </citation>
    <scope>NUCLEOTIDE SEQUENCE [LARGE SCALE GENOMIC DNA]</scope>
    <source>
        <strain evidence="2">cv. JPN11</strain>
        <tissue evidence="1">Leaf</tissue>
    </source>
</reference>
<comment type="caution">
    <text evidence="1">The sequence shown here is derived from an EMBL/GenBank/DDBJ whole genome shotgun (WGS) entry which is preliminary data.</text>
</comment>
<sequence length="197" mass="21980">MSITSTRIVVIPYPAQGHVIPLLEFSQCLAEYGFRVTFVNSEYYHRRVLKSLEGKNYIGENIDLVSIPDGLEPLENRTDLGNLTQKLLQVMPGKLGELIDKINGREGKGVDCIIADGTMGWAIEVAEKMNIKRAAVWTASAASLALSLNIPKLIDDGIIDSNGEIFCLGFSVFFNRFDSWKTHCDQIDRLLMFLVII</sequence>
<evidence type="ECO:0000313" key="2">
    <source>
        <dbReference type="Proteomes" id="UP001164539"/>
    </source>
</evidence>
<protein>
    <submittedName>
        <fullName evidence="1">UDP-glycosyltransferase</fullName>
    </submittedName>
</protein>
<gene>
    <name evidence="1" type="ORF">OWV82_020334</name>
</gene>
<name>A0ACC1X6G8_MELAZ</name>
<dbReference type="Proteomes" id="UP001164539">
    <property type="component" value="Chromosome 11"/>
</dbReference>
<dbReference type="EMBL" id="CM051404">
    <property type="protein sequence ID" value="KAJ4706713.1"/>
    <property type="molecule type" value="Genomic_DNA"/>
</dbReference>
<keyword evidence="2" id="KW-1185">Reference proteome</keyword>
<proteinExistence type="predicted"/>
<accession>A0ACC1X6G8</accession>
<evidence type="ECO:0000313" key="1">
    <source>
        <dbReference type="EMBL" id="KAJ4706713.1"/>
    </source>
</evidence>
<organism evidence="1 2">
    <name type="scientific">Melia azedarach</name>
    <name type="common">Chinaberry tree</name>
    <dbReference type="NCBI Taxonomy" id="155640"/>
    <lineage>
        <taxon>Eukaryota</taxon>
        <taxon>Viridiplantae</taxon>
        <taxon>Streptophyta</taxon>
        <taxon>Embryophyta</taxon>
        <taxon>Tracheophyta</taxon>
        <taxon>Spermatophyta</taxon>
        <taxon>Magnoliopsida</taxon>
        <taxon>eudicotyledons</taxon>
        <taxon>Gunneridae</taxon>
        <taxon>Pentapetalae</taxon>
        <taxon>rosids</taxon>
        <taxon>malvids</taxon>
        <taxon>Sapindales</taxon>
        <taxon>Meliaceae</taxon>
        <taxon>Melia</taxon>
    </lineage>
</organism>